<evidence type="ECO:0000313" key="4">
    <source>
        <dbReference type="Proteomes" id="UP000295096"/>
    </source>
</evidence>
<dbReference type="EMBL" id="SMSJ01000001">
    <property type="protein sequence ID" value="TDH64429.1"/>
    <property type="molecule type" value="Genomic_DNA"/>
</dbReference>
<comment type="caution">
    <text evidence="3">The sequence shown here is derived from an EMBL/GenBank/DDBJ whole genome shotgun (WGS) entry which is preliminary data.</text>
</comment>
<dbReference type="RefSeq" id="WP_133286585.1">
    <property type="nucleotide sequence ID" value="NZ_SMSJ01000001.1"/>
</dbReference>
<comment type="similarity">
    <text evidence="1">Belongs to the PrpF family.</text>
</comment>
<dbReference type="Pfam" id="PF04303">
    <property type="entry name" value="PrpF"/>
    <property type="match status" value="1"/>
</dbReference>
<dbReference type="SUPFAM" id="SSF54506">
    <property type="entry name" value="Diaminopimelate epimerase-like"/>
    <property type="match status" value="2"/>
</dbReference>
<dbReference type="Gene3D" id="3.10.310.10">
    <property type="entry name" value="Diaminopimelate Epimerase, Chain A, domain 1"/>
    <property type="match status" value="2"/>
</dbReference>
<evidence type="ECO:0000256" key="2">
    <source>
        <dbReference type="ARBA" id="ARBA00023235"/>
    </source>
</evidence>
<organism evidence="3 4">
    <name type="scientific">Dankookia rubra</name>
    <dbReference type="NCBI Taxonomy" id="1442381"/>
    <lineage>
        <taxon>Bacteria</taxon>
        <taxon>Pseudomonadati</taxon>
        <taxon>Pseudomonadota</taxon>
        <taxon>Alphaproteobacteria</taxon>
        <taxon>Acetobacterales</taxon>
        <taxon>Roseomonadaceae</taxon>
        <taxon>Dankookia</taxon>
    </lineage>
</organism>
<keyword evidence="4" id="KW-1185">Reference proteome</keyword>
<dbReference type="PANTHER" id="PTHR43709">
    <property type="entry name" value="ACONITATE ISOMERASE-RELATED"/>
    <property type="match status" value="1"/>
</dbReference>
<proteinExistence type="inferred from homology"/>
<dbReference type="GO" id="GO:0016853">
    <property type="term" value="F:isomerase activity"/>
    <property type="evidence" value="ECO:0007669"/>
    <property type="project" value="UniProtKB-KW"/>
</dbReference>
<dbReference type="Proteomes" id="UP000295096">
    <property type="component" value="Unassembled WGS sequence"/>
</dbReference>
<dbReference type="InterPro" id="IPR007400">
    <property type="entry name" value="PrpF-like"/>
</dbReference>
<dbReference type="AlphaFoldDB" id="A0A4R5QNL4"/>
<dbReference type="PANTHER" id="PTHR43709:SF2">
    <property type="entry name" value="DUF453 DOMAIN PROTEIN (AFU_ORTHOLOGUE AFUA_6G00360)"/>
    <property type="match status" value="1"/>
</dbReference>
<protein>
    <submittedName>
        <fullName evidence="3">3-methylitaconate isomerase</fullName>
    </submittedName>
</protein>
<gene>
    <name evidence="3" type="ORF">E2C06_00340</name>
</gene>
<reference evidence="3 4" key="1">
    <citation type="journal article" date="2016" name="J. Microbiol.">
        <title>Dankookia rubra gen. nov., sp. nov., an alphaproteobacterium isolated from sediment of a shallow stream.</title>
        <authorList>
            <person name="Kim W.H."/>
            <person name="Kim D.H."/>
            <person name="Kang K."/>
            <person name="Ahn T.Y."/>
        </authorList>
    </citation>
    <scope>NUCLEOTIDE SEQUENCE [LARGE SCALE GENOMIC DNA]</scope>
    <source>
        <strain evidence="3 4">JCM30602</strain>
    </source>
</reference>
<accession>A0A4R5QNL4</accession>
<evidence type="ECO:0000256" key="1">
    <source>
        <dbReference type="ARBA" id="ARBA00007673"/>
    </source>
</evidence>
<name>A0A4R5QNL4_9PROT</name>
<evidence type="ECO:0000313" key="3">
    <source>
        <dbReference type="EMBL" id="TDH64429.1"/>
    </source>
</evidence>
<sequence>MPHSLRCVIMRGGTSKAVFLKEADIPADPEARRRLILAVYGSPDRRQIDGLGGADPLTSKLAIIGPPREALPRAAGTHLTYTFGQVEIDHPEVDWRSLCGNISAAVGVFAVYEGMVTPTAPVTVVRAYNTNLDRVLRIEVPVENGRPLEHGDYVVPGVPGSGARIMIDFADTAGGATGRLLPTGRPVDRLEVPGFGPLDVSLVDIGNAHVFLRAHDLGLTGTETAAEIDAKPELRALVERIRGMAAERMGMVADAARAREESPATPLLGMVGPPADYRNALAGGMVTEMEVDLVSRLMFMQQMHKTYAGTSTVCTGVAARLAGTLVHEVTRPHNRAAIRIGHPAGVIEIETEIAPDGTVRRATLGRTARRILEGRVFVPVDWDAVIQKRRTDGHGRG</sequence>
<keyword evidence="2 3" id="KW-0413">Isomerase</keyword>
<dbReference type="OrthoDB" id="9779763at2"/>